<protein>
    <submittedName>
        <fullName evidence="2">Uncharacterized protein</fullName>
    </submittedName>
</protein>
<dbReference type="OrthoDB" id="268344at2"/>
<keyword evidence="3" id="KW-1185">Reference proteome</keyword>
<keyword evidence="1" id="KW-1133">Transmembrane helix</keyword>
<feature type="transmembrane region" description="Helical" evidence="1">
    <location>
        <begin position="14"/>
        <end position="35"/>
    </location>
</feature>
<reference evidence="2 3" key="1">
    <citation type="journal article" date="2018" name="Sci. Rep.">
        <title>A novel species of the marine cyanobacterium Acaryochloris with a unique pigment content and lifestyle.</title>
        <authorList>
            <person name="Partensky F."/>
            <person name="Six C."/>
            <person name="Ratin M."/>
            <person name="Garczarek L."/>
            <person name="Vaulot D."/>
            <person name="Probert I."/>
            <person name="Calteau A."/>
            <person name="Gourvil P."/>
            <person name="Marie D."/>
            <person name="Grebert T."/>
            <person name="Bouchier C."/>
            <person name="Le Panse S."/>
            <person name="Gachenot M."/>
            <person name="Rodriguez F."/>
            <person name="Garrido J.L."/>
        </authorList>
    </citation>
    <scope>NUCLEOTIDE SEQUENCE [LARGE SCALE GENOMIC DNA]</scope>
    <source>
        <strain evidence="2 3">RCC1774</strain>
    </source>
</reference>
<feature type="transmembrane region" description="Helical" evidence="1">
    <location>
        <begin position="47"/>
        <end position="67"/>
    </location>
</feature>
<feature type="transmembrane region" description="Helical" evidence="1">
    <location>
        <begin position="133"/>
        <end position="154"/>
    </location>
</feature>
<comment type="caution">
    <text evidence="2">The sequence shown here is derived from an EMBL/GenBank/DDBJ whole genome shotgun (WGS) entry which is preliminary data.</text>
</comment>
<dbReference type="RefSeq" id="WP_110988975.1">
    <property type="nucleotide sequence ID" value="NZ_CAWNWM010000036.1"/>
</dbReference>
<dbReference type="AlphaFoldDB" id="A0A2W1JNH9"/>
<evidence type="ECO:0000256" key="1">
    <source>
        <dbReference type="SAM" id="Phobius"/>
    </source>
</evidence>
<dbReference type="Proteomes" id="UP000248857">
    <property type="component" value="Unassembled WGS sequence"/>
</dbReference>
<feature type="transmembrane region" description="Helical" evidence="1">
    <location>
        <begin position="108"/>
        <end position="126"/>
    </location>
</feature>
<evidence type="ECO:0000313" key="3">
    <source>
        <dbReference type="Proteomes" id="UP000248857"/>
    </source>
</evidence>
<dbReference type="EMBL" id="PQWO01000036">
    <property type="protein sequence ID" value="PZD70457.1"/>
    <property type="molecule type" value="Genomic_DNA"/>
</dbReference>
<proteinExistence type="predicted"/>
<feature type="transmembrane region" description="Helical" evidence="1">
    <location>
        <begin position="166"/>
        <end position="188"/>
    </location>
</feature>
<feature type="transmembrane region" description="Helical" evidence="1">
    <location>
        <begin position="79"/>
        <end position="96"/>
    </location>
</feature>
<accession>A0A2W1JNH9</accession>
<keyword evidence="1" id="KW-0812">Transmembrane</keyword>
<organism evidence="2 3">
    <name type="scientific">Acaryochloris thomasi RCC1774</name>
    <dbReference type="NCBI Taxonomy" id="1764569"/>
    <lineage>
        <taxon>Bacteria</taxon>
        <taxon>Bacillati</taxon>
        <taxon>Cyanobacteriota</taxon>
        <taxon>Cyanophyceae</taxon>
        <taxon>Acaryochloridales</taxon>
        <taxon>Acaryochloridaceae</taxon>
        <taxon>Acaryochloris</taxon>
        <taxon>Acaryochloris thomasi</taxon>
    </lineage>
</organism>
<name>A0A2W1JNH9_9CYAN</name>
<sequence length="230" mass="24802">MKQDFDPSDNLKKISLYTFIAFLSISAFFAIASVLTGRFGEFELKVLITTSVIAIASICSLCCSAYSSRKQNTVPSYSGIALAGASAVMLILGVWAEIAAEGYWKSTAILSIFAFASAHSLALLAVRLRAEHAWVQFVTVINIFTFATVISATILGEISNEGNVKFVTMLAILAALETLVIPILGRLVKVKGSQVREVLSLTKRVDGAYEDKHGTLYEVKKISDKPPGSI</sequence>
<evidence type="ECO:0000313" key="2">
    <source>
        <dbReference type="EMBL" id="PZD70457.1"/>
    </source>
</evidence>
<gene>
    <name evidence="2" type="ORF">C1752_12028</name>
</gene>
<keyword evidence="1" id="KW-0472">Membrane</keyword>